<evidence type="ECO:0000256" key="5">
    <source>
        <dbReference type="SAM" id="MobiDB-lite"/>
    </source>
</evidence>
<gene>
    <name evidence="6" type="ORF">ABEB36_006913</name>
</gene>
<dbReference type="Proteomes" id="UP001566132">
    <property type="component" value="Unassembled WGS sequence"/>
</dbReference>
<comment type="similarity">
    <text evidence="2">Belongs to the RRP1 family.</text>
</comment>
<dbReference type="GO" id="GO:0005634">
    <property type="term" value="C:nucleus"/>
    <property type="evidence" value="ECO:0007669"/>
    <property type="project" value="UniProtKB-SubCell"/>
</dbReference>
<protein>
    <submittedName>
        <fullName evidence="6">Uncharacterized protein</fullName>
    </submittedName>
</protein>
<dbReference type="PANTHER" id="PTHR13026:SF0">
    <property type="entry name" value="RIBOSOMAL RNA PROCESSING 1B"/>
    <property type="match status" value="1"/>
</dbReference>
<dbReference type="GO" id="GO:0006364">
    <property type="term" value="P:rRNA processing"/>
    <property type="evidence" value="ECO:0007669"/>
    <property type="project" value="UniProtKB-KW"/>
</dbReference>
<comment type="caution">
    <text evidence="6">The sequence shown here is derived from an EMBL/GenBank/DDBJ whole genome shotgun (WGS) entry which is preliminary data.</text>
</comment>
<reference evidence="6 7" key="1">
    <citation type="submission" date="2024-05" db="EMBL/GenBank/DDBJ databases">
        <title>Genetic variation in Jamaican populations of the coffee berry borer (Hypothenemus hampei).</title>
        <authorList>
            <person name="Errbii M."/>
            <person name="Myrie A."/>
        </authorList>
    </citation>
    <scope>NUCLEOTIDE SEQUENCE [LARGE SCALE GENOMIC DNA]</scope>
    <source>
        <strain evidence="6">JA-Hopewell-2020-01-JO</strain>
        <tissue evidence="6">Whole body</tissue>
    </source>
</reference>
<evidence type="ECO:0000256" key="1">
    <source>
        <dbReference type="ARBA" id="ARBA00004123"/>
    </source>
</evidence>
<dbReference type="PANTHER" id="PTHR13026">
    <property type="entry name" value="NNP-1 PROTEIN NOVEL NUCLEAR PROTEIN 1 NOP52"/>
    <property type="match status" value="1"/>
</dbReference>
<feature type="compositionally biased region" description="Polar residues" evidence="5">
    <location>
        <begin position="428"/>
        <end position="449"/>
    </location>
</feature>
<keyword evidence="3" id="KW-0698">rRNA processing</keyword>
<keyword evidence="4" id="KW-0539">Nucleus</keyword>
<feature type="compositionally biased region" description="Basic residues" evidence="5">
    <location>
        <begin position="450"/>
        <end position="461"/>
    </location>
</feature>
<name>A0ABD1ES73_HYPHA</name>
<feature type="region of interest" description="Disordered" evidence="5">
    <location>
        <begin position="392"/>
        <end position="469"/>
    </location>
</feature>
<dbReference type="EMBL" id="JBDJPC010000005">
    <property type="protein sequence ID" value="KAL1501616.1"/>
    <property type="molecule type" value="Genomic_DNA"/>
</dbReference>
<evidence type="ECO:0000313" key="7">
    <source>
        <dbReference type="Proteomes" id="UP001566132"/>
    </source>
</evidence>
<dbReference type="Pfam" id="PF05997">
    <property type="entry name" value="Nop52"/>
    <property type="match status" value="1"/>
</dbReference>
<dbReference type="AlphaFoldDB" id="A0ABD1ES73"/>
<proteinExistence type="inferred from homology"/>
<sequence length="551" mass="64093">MAIKKPKDESQKQNQLKLKKNTLLLAQDLHYARNLAGNEETVRKRALKHLKKYLEQRAKENPLNDDNLRVLWKGLFYSIWMSDKLLVQEECAENISRLIHCFNFDISMKFFRTALLTLQNEWFGIDQLRLDKFLMLVRRLLRQAFVVLKQNNFRKKSNQVFVEALATTILSNENVPLGLFMHFTEIYLEELAKISDGKLQPTRTIDLLKPYVTKLALANDNRIINWINQFIFTHLMKQHKLGCEYAEKYEIWKRNGFVGSINQIQKVIVPDEEYEAVVNNTNDTLSQETDNDTVLQEKPLDPRAGRVNVELPEILFDAKELSELLLATKSDSRTNKNTRNHLTIWSQRFLQLHNGVYPLGLKRLEPKKRKNTDVDMNISKAAKRLIKFEQKLLGKNGKNKKKRENKQDLDAIPEAPKAKKQKLMKPHLNNNVNFEKSDVTSGNLNQNKSLTKKQKKKKGKQIHNDPTNNLDSSLEDYDFCFERNSGTWIVTRDIPSKAGNSALEHKGTTKDIIIEKNCKNGIEKPTKQMIKIKEDKELKNKLKGKCRVSRC</sequence>
<keyword evidence="7" id="KW-1185">Reference proteome</keyword>
<evidence type="ECO:0000256" key="4">
    <source>
        <dbReference type="ARBA" id="ARBA00023242"/>
    </source>
</evidence>
<accession>A0ABD1ES73</accession>
<evidence type="ECO:0000313" key="6">
    <source>
        <dbReference type="EMBL" id="KAL1501616.1"/>
    </source>
</evidence>
<evidence type="ECO:0000256" key="2">
    <source>
        <dbReference type="ARBA" id="ARBA00006374"/>
    </source>
</evidence>
<dbReference type="InterPro" id="IPR010301">
    <property type="entry name" value="RRP1"/>
</dbReference>
<organism evidence="6 7">
    <name type="scientific">Hypothenemus hampei</name>
    <name type="common">Coffee berry borer</name>
    <dbReference type="NCBI Taxonomy" id="57062"/>
    <lineage>
        <taxon>Eukaryota</taxon>
        <taxon>Metazoa</taxon>
        <taxon>Ecdysozoa</taxon>
        <taxon>Arthropoda</taxon>
        <taxon>Hexapoda</taxon>
        <taxon>Insecta</taxon>
        <taxon>Pterygota</taxon>
        <taxon>Neoptera</taxon>
        <taxon>Endopterygota</taxon>
        <taxon>Coleoptera</taxon>
        <taxon>Polyphaga</taxon>
        <taxon>Cucujiformia</taxon>
        <taxon>Curculionidae</taxon>
        <taxon>Scolytinae</taxon>
        <taxon>Hypothenemus</taxon>
    </lineage>
</organism>
<evidence type="ECO:0000256" key="3">
    <source>
        <dbReference type="ARBA" id="ARBA00022552"/>
    </source>
</evidence>
<comment type="subcellular location">
    <subcellularLocation>
        <location evidence="1">Nucleus</location>
    </subcellularLocation>
</comment>